<evidence type="ECO:0000313" key="1">
    <source>
        <dbReference type="EMBL" id="CAE6424207.1"/>
    </source>
</evidence>
<protein>
    <recommendedName>
        <fullName evidence="3">F-box domain-containing protein</fullName>
    </recommendedName>
</protein>
<accession>A0A8H2XDJ8</accession>
<evidence type="ECO:0000313" key="2">
    <source>
        <dbReference type="Proteomes" id="UP000663888"/>
    </source>
</evidence>
<gene>
    <name evidence="1" type="ORF">RDB_LOCUS26053</name>
</gene>
<comment type="caution">
    <text evidence="1">The sequence shown here is derived from an EMBL/GenBank/DDBJ whole genome shotgun (WGS) entry which is preliminary data.</text>
</comment>
<evidence type="ECO:0008006" key="3">
    <source>
        <dbReference type="Google" id="ProtNLM"/>
    </source>
</evidence>
<dbReference type="Gene3D" id="1.20.1280.50">
    <property type="match status" value="1"/>
</dbReference>
<organism evidence="1 2">
    <name type="scientific">Rhizoctonia solani</name>
    <dbReference type="NCBI Taxonomy" id="456999"/>
    <lineage>
        <taxon>Eukaryota</taxon>
        <taxon>Fungi</taxon>
        <taxon>Dikarya</taxon>
        <taxon>Basidiomycota</taxon>
        <taxon>Agaricomycotina</taxon>
        <taxon>Agaricomycetes</taxon>
        <taxon>Cantharellales</taxon>
        <taxon>Ceratobasidiaceae</taxon>
        <taxon>Rhizoctonia</taxon>
    </lineage>
</organism>
<reference evidence="1" key="1">
    <citation type="submission" date="2021-01" db="EMBL/GenBank/DDBJ databases">
        <authorList>
            <person name="Kaushik A."/>
        </authorList>
    </citation>
    <scope>NUCLEOTIDE SEQUENCE</scope>
    <source>
        <strain evidence="1">AG4-R118</strain>
    </source>
</reference>
<dbReference type="AlphaFoldDB" id="A0A8H2XDJ8"/>
<sequence>MTRSLSDARAALALATTQYLEACDVLCSPLKTASNETNRLYINEVAESAENFIGSIRDKLSDTVIVLKRARNRHVHIHWIPPEILVKIMLLDLEVHETPGLENPIASRASRAISLSSVCSHWRELAIQTGSFWSRILFSFSTSLVTAFIQRAWDRPLEVTMIEPPIELTYYSYQYELWRSQSVVKDHIDKIGSLNLSVYNLAKIGVITDWVSRFSPPCCLQELSLGYTGERWSDIFQEPYFPSPPTTLELDSIAN</sequence>
<dbReference type="Proteomes" id="UP000663888">
    <property type="component" value="Unassembled WGS sequence"/>
</dbReference>
<name>A0A8H2XDJ8_9AGAM</name>
<proteinExistence type="predicted"/>
<dbReference type="EMBL" id="CAJMWX010000710">
    <property type="protein sequence ID" value="CAE6424207.1"/>
    <property type="molecule type" value="Genomic_DNA"/>
</dbReference>